<dbReference type="RefSeq" id="WP_294267542.1">
    <property type="nucleotide sequence ID" value="NZ_CP154834.1"/>
</dbReference>
<keyword evidence="2" id="KW-1185">Reference proteome</keyword>
<name>A0AAU6WS20_9FLAO</name>
<evidence type="ECO:0000313" key="1">
    <source>
        <dbReference type="EMBL" id="XAO75546.1"/>
    </source>
</evidence>
<organism evidence="1 2">
    <name type="scientific">Chryseobacterium endophyticum</name>
    <dbReference type="NCBI Taxonomy" id="1854762"/>
    <lineage>
        <taxon>Bacteria</taxon>
        <taxon>Pseudomonadati</taxon>
        <taxon>Bacteroidota</taxon>
        <taxon>Flavobacteriia</taxon>
        <taxon>Flavobacteriales</taxon>
        <taxon>Weeksellaceae</taxon>
        <taxon>Chryseobacterium group</taxon>
        <taxon>Chryseobacterium</taxon>
    </lineage>
</organism>
<dbReference type="AlphaFoldDB" id="A0AAU6WS20"/>
<reference evidence="1 2" key="1">
    <citation type="submission" date="2024-04" db="EMBL/GenBank/DDBJ databases">
        <title>Genome sequencing and assembly of rice foliar adapted Chryseobacterium endophyticum OsEnb-ALM-A6.</title>
        <authorList>
            <person name="Kumar S."/>
            <person name="Javed M."/>
            <person name="Chouhan V."/>
            <person name="Charishma K."/>
            <person name="Patel A."/>
            <person name="Kumar M."/>
            <person name="Sahu K.P."/>
            <person name="Kumar A."/>
        </authorList>
    </citation>
    <scope>NUCLEOTIDE SEQUENCE [LARGE SCALE GENOMIC DNA]</scope>
    <source>
        <strain evidence="1 2">OsEnb-ALM-A6</strain>
    </source>
</reference>
<evidence type="ECO:0008006" key="3">
    <source>
        <dbReference type="Google" id="ProtNLM"/>
    </source>
</evidence>
<proteinExistence type="predicted"/>
<gene>
    <name evidence="1" type="ORF">AAFP95_06485</name>
</gene>
<protein>
    <recommendedName>
        <fullName evidence="3">ArnR1-like winged helix-turn-helix domain-containing protein</fullName>
    </recommendedName>
</protein>
<accession>A0AAU6WS20</accession>
<sequence length="81" mass="9441">MLDPIMILKTLELINKASGKIALNNLEILSNKGQNEPLFGGYFIQLLRQMKQERLIDSDKNEWYFSITQKGLDYLKEHAKE</sequence>
<evidence type="ECO:0000313" key="2">
    <source>
        <dbReference type="Proteomes" id="UP001463665"/>
    </source>
</evidence>
<dbReference type="Proteomes" id="UP001463665">
    <property type="component" value="Chromosome"/>
</dbReference>
<dbReference type="EMBL" id="CP154834">
    <property type="protein sequence ID" value="XAO75546.1"/>
    <property type="molecule type" value="Genomic_DNA"/>
</dbReference>